<evidence type="ECO:0000259" key="1">
    <source>
        <dbReference type="Pfam" id="PF00248"/>
    </source>
</evidence>
<dbReference type="SUPFAM" id="SSF51430">
    <property type="entry name" value="NAD(P)-linked oxidoreductase"/>
    <property type="match status" value="1"/>
</dbReference>
<dbReference type="InterPro" id="IPR018170">
    <property type="entry name" value="Aldo/ket_reductase_CS"/>
</dbReference>
<dbReference type="OrthoDB" id="416253at2759"/>
<dbReference type="GO" id="GO:0016491">
    <property type="term" value="F:oxidoreductase activity"/>
    <property type="evidence" value="ECO:0007669"/>
    <property type="project" value="InterPro"/>
</dbReference>
<keyword evidence="3" id="KW-1185">Reference proteome</keyword>
<dbReference type="InterPro" id="IPR023210">
    <property type="entry name" value="NADP_OxRdtase_dom"/>
</dbReference>
<evidence type="ECO:0000313" key="3">
    <source>
        <dbReference type="Proteomes" id="UP000030655"/>
    </source>
</evidence>
<accession>A0A059F293</accession>
<dbReference type="Gene3D" id="3.20.20.100">
    <property type="entry name" value="NADP-dependent oxidoreductase domain"/>
    <property type="match status" value="1"/>
</dbReference>
<dbReference type="PROSITE" id="PS00798">
    <property type="entry name" value="ALDOKETO_REDUCTASE_1"/>
    <property type="match status" value="1"/>
</dbReference>
<evidence type="ECO:0000313" key="2">
    <source>
        <dbReference type="EMBL" id="KCZ81408.1"/>
    </source>
</evidence>
<reference evidence="2 3" key="2">
    <citation type="submission" date="2014-03" db="EMBL/GenBank/DDBJ databases">
        <title>The Genome Sequence of Anncaliia algerae insect isolate PRA339.</title>
        <authorList>
            <consortium name="The Broad Institute Genome Sequencing Platform"/>
            <consortium name="The Broad Institute Genome Sequencing Center for Infectious Disease"/>
            <person name="Cuomo C."/>
            <person name="Becnel J."/>
            <person name="Sanscrainte N."/>
            <person name="Walker B."/>
            <person name="Young S.K."/>
            <person name="Zeng Q."/>
            <person name="Gargeya S."/>
            <person name="Fitzgerald M."/>
            <person name="Haas B."/>
            <person name="Abouelleil A."/>
            <person name="Alvarado L."/>
            <person name="Arachchi H.M."/>
            <person name="Berlin A.M."/>
            <person name="Chapman S.B."/>
            <person name="Dewar J."/>
            <person name="Goldberg J."/>
            <person name="Griggs A."/>
            <person name="Gujja S."/>
            <person name="Hansen M."/>
            <person name="Howarth C."/>
            <person name="Imamovic A."/>
            <person name="Larimer J."/>
            <person name="McCowan C."/>
            <person name="Murphy C."/>
            <person name="Neiman D."/>
            <person name="Pearson M."/>
            <person name="Priest M."/>
            <person name="Roberts A."/>
            <person name="Saif S."/>
            <person name="Shea T."/>
            <person name="Sisk P."/>
            <person name="Sykes S."/>
            <person name="Wortman J."/>
            <person name="Nusbaum C."/>
            <person name="Birren B."/>
        </authorList>
    </citation>
    <scope>NUCLEOTIDE SEQUENCE [LARGE SCALE GENOMIC DNA]</scope>
    <source>
        <strain evidence="2 3">PRA339</strain>
    </source>
</reference>
<gene>
    <name evidence="2" type="ORF">H312_01163</name>
</gene>
<dbReference type="PANTHER" id="PTHR11732">
    <property type="entry name" value="ALDO/KETO REDUCTASE"/>
    <property type="match status" value="1"/>
</dbReference>
<dbReference type="PRINTS" id="PR00069">
    <property type="entry name" value="ALDKETRDTASE"/>
</dbReference>
<proteinExistence type="predicted"/>
<name>A0A059F293_9MICR</name>
<dbReference type="Pfam" id="PF00248">
    <property type="entry name" value="Aldo_ket_red"/>
    <property type="match status" value="1"/>
</dbReference>
<dbReference type="Proteomes" id="UP000030655">
    <property type="component" value="Unassembled WGS sequence"/>
</dbReference>
<dbReference type="CDD" id="cd19071">
    <property type="entry name" value="AKR_AKR1-5-like"/>
    <property type="match status" value="1"/>
</dbReference>
<reference evidence="3" key="1">
    <citation type="submission" date="2013-02" db="EMBL/GenBank/DDBJ databases">
        <authorList>
            <consortium name="The Broad Institute Genome Sequencing Platform"/>
            <person name="Cuomo C."/>
            <person name="Becnel J."/>
            <person name="Sanscrainte N."/>
            <person name="Walker B."/>
            <person name="Young S.K."/>
            <person name="Zeng Q."/>
            <person name="Gargeya S."/>
            <person name="Fitzgerald M."/>
            <person name="Haas B."/>
            <person name="Abouelleil A."/>
            <person name="Alvarado L."/>
            <person name="Arachchi H.M."/>
            <person name="Berlin A.M."/>
            <person name="Chapman S.B."/>
            <person name="Dewar J."/>
            <person name="Goldberg J."/>
            <person name="Griggs A."/>
            <person name="Gujja S."/>
            <person name="Hansen M."/>
            <person name="Howarth C."/>
            <person name="Imamovic A."/>
            <person name="Larimer J."/>
            <person name="McCowan C."/>
            <person name="Murphy C."/>
            <person name="Neiman D."/>
            <person name="Pearson M."/>
            <person name="Priest M."/>
            <person name="Roberts A."/>
            <person name="Saif S."/>
            <person name="Shea T."/>
            <person name="Sisk P."/>
            <person name="Sykes S."/>
            <person name="Wortman J."/>
            <person name="Nusbaum C."/>
            <person name="Birren B."/>
        </authorList>
    </citation>
    <scope>NUCLEOTIDE SEQUENCE [LARGE SCALE GENOMIC DNA]</scope>
    <source>
        <strain evidence="3">PRA339</strain>
    </source>
</reference>
<dbReference type="STRING" id="1288291.A0A059F293"/>
<dbReference type="EMBL" id="KK365143">
    <property type="protein sequence ID" value="KCZ81408.1"/>
    <property type="molecule type" value="Genomic_DNA"/>
</dbReference>
<dbReference type="PROSITE" id="PS00062">
    <property type="entry name" value="ALDOKETO_REDUCTASE_2"/>
    <property type="match status" value="1"/>
</dbReference>
<feature type="non-terminal residue" evidence="2">
    <location>
        <position position="190"/>
    </location>
</feature>
<protein>
    <recommendedName>
        <fullName evidence="1">NADP-dependent oxidoreductase domain-containing protein</fullName>
    </recommendedName>
</protein>
<organism evidence="2 3">
    <name type="scientific">Anncaliia algerae PRA339</name>
    <dbReference type="NCBI Taxonomy" id="1288291"/>
    <lineage>
        <taxon>Eukaryota</taxon>
        <taxon>Fungi</taxon>
        <taxon>Fungi incertae sedis</taxon>
        <taxon>Microsporidia</taxon>
        <taxon>Tubulinosematoidea</taxon>
        <taxon>Tubulinosematidae</taxon>
        <taxon>Anncaliia</taxon>
    </lineage>
</organism>
<feature type="domain" description="NADP-dependent oxidoreductase" evidence="1">
    <location>
        <begin position="12"/>
        <end position="190"/>
    </location>
</feature>
<dbReference type="VEuPathDB" id="MicrosporidiaDB:H312_01163"/>
<dbReference type="InterPro" id="IPR020471">
    <property type="entry name" value="AKR"/>
</dbReference>
<dbReference type="AlphaFoldDB" id="A0A059F293"/>
<dbReference type="InterPro" id="IPR036812">
    <property type="entry name" value="NAD(P)_OxRdtase_dom_sf"/>
</dbReference>
<dbReference type="HOGENOM" id="CLU_023205_19_0_1"/>
<sequence>MFHLNNKNQIPKIGLGTYKLNDQKILQKTIESAIEIGYRHIDTAYKYNNEEKIGIILKDMFHKNFIKRRELFITSKMWCTEMEPLDALKESLKKLQLDYLDLYLIHFPVTFDLDEKKNPYFDNDGYYVTKEFEIEKIWSKMEELVGLGLVKSIGVSNFGINMLKRILKVCKIKPAVNQVEMHPYLQQKEL</sequence>